<dbReference type="Gene3D" id="3.30.930.30">
    <property type="match status" value="1"/>
</dbReference>
<name>A0ABZ2G0T1_9SPHN</name>
<evidence type="ECO:0000313" key="2">
    <source>
        <dbReference type="Proteomes" id="UP001382935"/>
    </source>
</evidence>
<keyword evidence="2" id="KW-1185">Reference proteome</keyword>
<organism evidence="1 2">
    <name type="scientific">Sphingomonas kaistensis</name>
    <dbReference type="NCBI Taxonomy" id="298708"/>
    <lineage>
        <taxon>Bacteria</taxon>
        <taxon>Pseudomonadati</taxon>
        <taxon>Pseudomonadota</taxon>
        <taxon>Alphaproteobacteria</taxon>
        <taxon>Sphingomonadales</taxon>
        <taxon>Sphingomonadaceae</taxon>
        <taxon>Sphingomonas</taxon>
    </lineage>
</organism>
<protein>
    <submittedName>
        <fullName evidence="1">Uncharacterized protein</fullName>
    </submittedName>
</protein>
<dbReference type="EMBL" id="CP145607">
    <property type="protein sequence ID" value="WWM70706.1"/>
    <property type="molecule type" value="Genomic_DNA"/>
</dbReference>
<dbReference type="Proteomes" id="UP001382935">
    <property type="component" value="Chromosome"/>
</dbReference>
<sequence length="209" mass="23061">MAIKKRPTPPSCDYEPIPGAVEDISFGVVEASGDPQRRLEDAIGKRWFPTERPEDLSAAWPIPTAASAEVLLSRGAPDHFSSVRHLCEAYHSKSGNQIKHLAAQITIRFPGVDEVPQRLRLHEARELGRGFGLRLASKLQAAVAFCFHVPATSWAHGVPHCHLVIPARHVLSGSGFGRFIPTLVVNPEEGRAMVDAEWLSWTKENGYEF</sequence>
<proteinExistence type="predicted"/>
<evidence type="ECO:0000313" key="1">
    <source>
        <dbReference type="EMBL" id="WWM70706.1"/>
    </source>
</evidence>
<gene>
    <name evidence="1" type="ORF">V6R86_08475</name>
</gene>
<reference evidence="1 2" key="1">
    <citation type="submission" date="2024-02" db="EMBL/GenBank/DDBJ databases">
        <title>Full genome sequence of Sphingomonas kaistensis.</title>
        <authorList>
            <person name="Poletto B.L."/>
            <person name="Silva G."/>
            <person name="Galante D."/>
            <person name="Campos K.R."/>
            <person name="Santos M.B.N."/>
            <person name="Sacchi C.T."/>
        </authorList>
    </citation>
    <scope>NUCLEOTIDE SEQUENCE [LARGE SCALE GENOMIC DNA]</scope>
    <source>
        <strain evidence="1 2">MA4R</strain>
    </source>
</reference>
<dbReference type="RefSeq" id="WP_338503697.1">
    <property type="nucleotide sequence ID" value="NZ_CP145607.1"/>
</dbReference>
<accession>A0ABZ2G0T1</accession>